<comment type="caution">
    <text evidence="1">The sequence shown here is derived from an EMBL/GenBank/DDBJ whole genome shotgun (WGS) entry which is preliminary data.</text>
</comment>
<reference evidence="1" key="1">
    <citation type="submission" date="2016-09" db="EMBL/GenBank/DDBJ databases">
        <title>Draft genome of thermotolerant cyanobacterium Desertifilum sp. strain IPPAS B-1220.</title>
        <authorList>
            <person name="Sinetova M.A."/>
            <person name="Bolakhan K."/>
            <person name="Zayadan B.K."/>
            <person name="Mironov K.S."/>
            <person name="Ustinova V."/>
            <person name="Kupriyanova E.V."/>
            <person name="Sidorov R.A."/>
            <person name="Skrypnik A.N."/>
            <person name="Gogoleva N.E."/>
            <person name="Gogolev Y.V."/>
            <person name="Los D.A."/>
        </authorList>
    </citation>
    <scope>NUCLEOTIDE SEQUENCE [LARGE SCALE GENOMIC DNA]</scope>
    <source>
        <strain evidence="1">IPPAS B-1220</strain>
    </source>
</reference>
<dbReference type="STRING" id="1781255.BH720_00140"/>
<evidence type="ECO:0000313" key="1">
    <source>
        <dbReference type="EMBL" id="OEJ77262.1"/>
    </source>
</evidence>
<dbReference type="InterPro" id="IPR028082">
    <property type="entry name" value="Peripla_BP_I"/>
</dbReference>
<dbReference type="EMBL" id="MJGC01000005">
    <property type="protein sequence ID" value="OEJ77262.1"/>
    <property type="molecule type" value="Genomic_DNA"/>
</dbReference>
<name>A0A1E5QRI1_9CYAN</name>
<dbReference type="SUPFAM" id="SSF53822">
    <property type="entry name" value="Periplasmic binding protein-like I"/>
    <property type="match status" value="1"/>
</dbReference>
<dbReference type="Gene3D" id="3.40.50.2300">
    <property type="match status" value="2"/>
</dbReference>
<protein>
    <submittedName>
        <fullName evidence="1">Uncharacterized protein</fullName>
    </submittedName>
</protein>
<gene>
    <name evidence="1" type="ORF">BH720_00140</name>
</gene>
<dbReference type="CDD" id="cd06268">
    <property type="entry name" value="PBP1_ABC_transporter_LIVBP-like"/>
    <property type="match status" value="1"/>
</dbReference>
<dbReference type="PANTHER" id="PTHR30483:SF6">
    <property type="entry name" value="PERIPLASMIC BINDING PROTEIN OF ABC TRANSPORTER FOR NATURAL AMINO ACIDS"/>
    <property type="match status" value="1"/>
</dbReference>
<organism evidence="1">
    <name type="scientific">Desertifilum tharense IPPAS B-1220</name>
    <dbReference type="NCBI Taxonomy" id="1781255"/>
    <lineage>
        <taxon>Bacteria</taxon>
        <taxon>Bacillati</taxon>
        <taxon>Cyanobacteriota</taxon>
        <taxon>Cyanophyceae</taxon>
        <taxon>Desertifilales</taxon>
        <taxon>Desertifilaceae</taxon>
        <taxon>Desertifilum</taxon>
    </lineage>
</organism>
<proteinExistence type="predicted"/>
<dbReference type="OrthoDB" id="476982at2"/>
<dbReference type="AlphaFoldDB" id="A0A1E5QRI1"/>
<sequence>MSQNQQRVIERLGIDLDRLWIDLDRESPFLNEQDREIVCLSLLGYVPQQIAQEFECRGHKVRDRLSNVIYPKFVALMQDDPEQKAGNWTRILNFLLHPERGYKLSPAPQLNSDNFQASLGSQIFLYPSDRTIVQAQVTATQFYQQGRYYQALLCFLKAWELEKQYDNRGNPETLIYLNNCLLESERKRLEERQIKVYTLAVVVPFYHNSGQVAAEILRGIAQFQLQINSSSLELNYLQKNKLLAPLLSPNCLSLLSSKSQIAFRILIVNDPNHLYDPYNQTAEKLAALADSIHLSAILGHYSSEMTQKALSFYAKKGLLLINGSSTSDELSELPLREQLSFFRLTTPDAIAAERLMEYIQKQASGQERLRVGIIYNKNSLYSTSYRHAIWRYLQRNSSNIQILAECDRLSGSYYQIQDYLDTLRQEKANVIIVIPDGGIEPRSLHNVALISRLNWTDCLIAGSATFYHDNILQWLHEQSRFYSNPTLMNQIIACVPWHWQSQKQNDCNVNSIAQQFCQLGTELWGEESLTWRSATAFDSLLMVWKGLENHHCLHKEPLDRLTLLEALDRYYKRQGSSIRGVTGNIQFSPNGDRTHPPSEIVGTQYDERHKRWKWVCLPF</sequence>
<dbReference type="RefSeq" id="WP_069965127.1">
    <property type="nucleotide sequence ID" value="NZ_CM124774.1"/>
</dbReference>
<dbReference type="InterPro" id="IPR051010">
    <property type="entry name" value="BCAA_transport"/>
</dbReference>
<dbReference type="PANTHER" id="PTHR30483">
    <property type="entry name" value="LEUCINE-SPECIFIC-BINDING PROTEIN"/>
    <property type="match status" value="1"/>
</dbReference>
<accession>A0A1E5QRI1</accession>